<protein>
    <submittedName>
        <fullName evidence="2">Uncharacterized protein</fullName>
    </submittedName>
</protein>
<keyword evidence="1" id="KW-0472">Membrane</keyword>
<evidence type="ECO:0000313" key="2">
    <source>
        <dbReference type="EMBL" id="NMR19740.1"/>
    </source>
</evidence>
<sequence length="254" mass="26116">MGTGWLLRFGIVALPGAVFLSAVEHLTGPWESTVPTLVVLALALLTVLWRAGRTPGVVVDWRVRSGVRLVAAVALAYAALVGGATVGAAALAAGAVVLAARAFRDADDGRWLAGRLGLWCGGGAALLVGVLAAHVAVGMLFPGATMMVTTDGRIVLVSLAGGVMATSLSVGYLLLGAWILLPAGAERWWRPAAFAAAITLSVGGVVGAAWWDPWASPLTRWIWTGVFLAMVVHGAWHARRLRALAPPGGPVAGR</sequence>
<dbReference type="AlphaFoldDB" id="A0A7Y0QGZ3"/>
<keyword evidence="1" id="KW-1133">Transmembrane helix</keyword>
<feature type="transmembrane region" description="Helical" evidence="1">
    <location>
        <begin position="30"/>
        <end position="49"/>
    </location>
</feature>
<keyword evidence="3" id="KW-1185">Reference proteome</keyword>
<reference evidence="2 3" key="1">
    <citation type="submission" date="2020-04" db="EMBL/GenBank/DDBJ databases">
        <title>Sequencing and Assembly of C. fimi.</title>
        <authorList>
            <person name="Ramsey A.R."/>
        </authorList>
    </citation>
    <scope>NUCLEOTIDE SEQUENCE [LARGE SCALE GENOMIC DNA]</scope>
    <source>
        <strain evidence="2 3">SB</strain>
    </source>
</reference>
<organism evidence="2 3">
    <name type="scientific">Cellulomonas fimi</name>
    <dbReference type="NCBI Taxonomy" id="1708"/>
    <lineage>
        <taxon>Bacteria</taxon>
        <taxon>Bacillati</taxon>
        <taxon>Actinomycetota</taxon>
        <taxon>Actinomycetes</taxon>
        <taxon>Micrococcales</taxon>
        <taxon>Cellulomonadaceae</taxon>
        <taxon>Cellulomonas</taxon>
    </lineage>
</organism>
<feature type="transmembrane region" description="Helical" evidence="1">
    <location>
        <begin position="217"/>
        <end position="236"/>
    </location>
</feature>
<dbReference type="EMBL" id="JABCJJ010000006">
    <property type="protein sequence ID" value="NMR19740.1"/>
    <property type="molecule type" value="Genomic_DNA"/>
</dbReference>
<feature type="transmembrane region" description="Helical" evidence="1">
    <location>
        <begin position="6"/>
        <end position="23"/>
    </location>
</feature>
<keyword evidence="1" id="KW-0812">Transmembrane</keyword>
<name>A0A7Y0QGZ3_CELFI</name>
<proteinExistence type="predicted"/>
<comment type="caution">
    <text evidence="2">The sequence shown here is derived from an EMBL/GenBank/DDBJ whole genome shotgun (WGS) entry which is preliminary data.</text>
</comment>
<feature type="transmembrane region" description="Helical" evidence="1">
    <location>
        <begin position="118"/>
        <end position="142"/>
    </location>
</feature>
<evidence type="ECO:0000313" key="3">
    <source>
        <dbReference type="Proteomes" id="UP000562124"/>
    </source>
</evidence>
<dbReference type="RefSeq" id="WP_169324110.1">
    <property type="nucleotide sequence ID" value="NZ_JABCJJ010000006.1"/>
</dbReference>
<feature type="transmembrane region" description="Helical" evidence="1">
    <location>
        <begin position="154"/>
        <end position="180"/>
    </location>
</feature>
<accession>A0A7Y0QGZ3</accession>
<feature type="transmembrane region" description="Helical" evidence="1">
    <location>
        <begin position="69"/>
        <end position="98"/>
    </location>
</feature>
<gene>
    <name evidence="2" type="ORF">HIR71_05810</name>
</gene>
<evidence type="ECO:0000256" key="1">
    <source>
        <dbReference type="SAM" id="Phobius"/>
    </source>
</evidence>
<dbReference type="Proteomes" id="UP000562124">
    <property type="component" value="Unassembled WGS sequence"/>
</dbReference>
<feature type="transmembrane region" description="Helical" evidence="1">
    <location>
        <begin position="192"/>
        <end position="211"/>
    </location>
</feature>